<dbReference type="AlphaFoldDB" id="A0AAD9UZZ3"/>
<evidence type="ECO:0000313" key="1">
    <source>
        <dbReference type="EMBL" id="KAK2556067.1"/>
    </source>
</evidence>
<organism evidence="1 2">
    <name type="scientific">Acropora cervicornis</name>
    <name type="common">Staghorn coral</name>
    <dbReference type="NCBI Taxonomy" id="6130"/>
    <lineage>
        <taxon>Eukaryota</taxon>
        <taxon>Metazoa</taxon>
        <taxon>Cnidaria</taxon>
        <taxon>Anthozoa</taxon>
        <taxon>Hexacorallia</taxon>
        <taxon>Scleractinia</taxon>
        <taxon>Astrocoeniina</taxon>
        <taxon>Acroporidae</taxon>
        <taxon>Acropora</taxon>
    </lineage>
</organism>
<protein>
    <submittedName>
        <fullName evidence="1">Uncharacterized protein</fullName>
    </submittedName>
</protein>
<name>A0AAD9UZZ3_ACRCE</name>
<reference evidence="1" key="1">
    <citation type="journal article" date="2023" name="G3 (Bethesda)">
        <title>Whole genome assembly and annotation of the endangered Caribbean coral Acropora cervicornis.</title>
        <authorList>
            <person name="Selwyn J.D."/>
            <person name="Vollmer S.V."/>
        </authorList>
    </citation>
    <scope>NUCLEOTIDE SEQUENCE</scope>
    <source>
        <strain evidence="1">K2</strain>
    </source>
</reference>
<accession>A0AAD9UZZ3</accession>
<proteinExistence type="predicted"/>
<gene>
    <name evidence="1" type="ORF">P5673_022081</name>
</gene>
<sequence length="151" mass="17371">MNAIKSLAVAIWLGFLIANSLPLPLKRRWKKIDAHKEESRGNKKLSWQQKALAHISEKFLIVENALVGQDDIIKQVLQMRPRRDSKASSSESSSACPWKWKLSKSRLQQVPPKIGKKKEKKEKRLLARDVLIIVDQSTIKSKFLYEMVVIL</sequence>
<dbReference type="EMBL" id="JARQWQ010000058">
    <property type="protein sequence ID" value="KAK2556067.1"/>
    <property type="molecule type" value="Genomic_DNA"/>
</dbReference>
<evidence type="ECO:0000313" key="2">
    <source>
        <dbReference type="Proteomes" id="UP001249851"/>
    </source>
</evidence>
<keyword evidence="2" id="KW-1185">Reference proteome</keyword>
<dbReference type="Proteomes" id="UP001249851">
    <property type="component" value="Unassembled WGS sequence"/>
</dbReference>
<comment type="caution">
    <text evidence="1">The sequence shown here is derived from an EMBL/GenBank/DDBJ whole genome shotgun (WGS) entry which is preliminary data.</text>
</comment>
<reference evidence="1" key="2">
    <citation type="journal article" date="2023" name="Science">
        <title>Genomic signatures of disease resistance in endangered staghorn corals.</title>
        <authorList>
            <person name="Vollmer S.V."/>
            <person name="Selwyn J.D."/>
            <person name="Despard B.A."/>
            <person name="Roesel C.L."/>
        </authorList>
    </citation>
    <scope>NUCLEOTIDE SEQUENCE</scope>
    <source>
        <strain evidence="1">K2</strain>
    </source>
</reference>